<protein>
    <submittedName>
        <fullName evidence="2">Uncharacterized protein</fullName>
    </submittedName>
</protein>
<organism evidence="2 3">
    <name type="scientific">Hyaloscypha variabilis (strain UAMH 11265 / GT02V1 / F)</name>
    <name type="common">Meliniomyces variabilis</name>
    <dbReference type="NCBI Taxonomy" id="1149755"/>
    <lineage>
        <taxon>Eukaryota</taxon>
        <taxon>Fungi</taxon>
        <taxon>Dikarya</taxon>
        <taxon>Ascomycota</taxon>
        <taxon>Pezizomycotina</taxon>
        <taxon>Leotiomycetes</taxon>
        <taxon>Helotiales</taxon>
        <taxon>Hyaloscyphaceae</taxon>
        <taxon>Hyaloscypha</taxon>
        <taxon>Hyaloscypha variabilis</taxon>
    </lineage>
</organism>
<evidence type="ECO:0000313" key="3">
    <source>
        <dbReference type="Proteomes" id="UP000235786"/>
    </source>
</evidence>
<dbReference type="Proteomes" id="UP000235786">
    <property type="component" value="Unassembled WGS sequence"/>
</dbReference>
<evidence type="ECO:0000256" key="1">
    <source>
        <dbReference type="SAM" id="MobiDB-lite"/>
    </source>
</evidence>
<dbReference type="OrthoDB" id="9976870at2759"/>
<evidence type="ECO:0000313" key="2">
    <source>
        <dbReference type="EMBL" id="PMD30274.1"/>
    </source>
</evidence>
<dbReference type="SUPFAM" id="SSF51182">
    <property type="entry name" value="RmlC-like cupins"/>
    <property type="match status" value="1"/>
</dbReference>
<sequence length="179" mass="20233">MASHHRLSMAPTHHISSQIISPTTNPSSILLNIYTFSKPKTANPAHRRIVKKAGDPPIHLPAGTYHRFENPSDTEPLVVKFRVDPPGENSVKEEQFFRNFFGYLEDCRKDGSQPSIFQLELFLHTIDGPLAIPVPGPDRVKWWVSRATMLFLGVVIGEWILGYKRTYPEYFSGKDTGTS</sequence>
<feature type="region of interest" description="Disordered" evidence="1">
    <location>
        <begin position="1"/>
        <end position="21"/>
    </location>
</feature>
<dbReference type="STRING" id="1149755.A0A2J6QVH9"/>
<dbReference type="EMBL" id="KZ613968">
    <property type="protein sequence ID" value="PMD30274.1"/>
    <property type="molecule type" value="Genomic_DNA"/>
</dbReference>
<keyword evidence="3" id="KW-1185">Reference proteome</keyword>
<reference evidence="2 3" key="1">
    <citation type="submission" date="2016-04" db="EMBL/GenBank/DDBJ databases">
        <title>A degradative enzymes factory behind the ericoid mycorrhizal symbiosis.</title>
        <authorList>
            <consortium name="DOE Joint Genome Institute"/>
            <person name="Martino E."/>
            <person name="Morin E."/>
            <person name="Grelet G."/>
            <person name="Kuo A."/>
            <person name="Kohler A."/>
            <person name="Daghino S."/>
            <person name="Barry K."/>
            <person name="Choi C."/>
            <person name="Cichocki N."/>
            <person name="Clum A."/>
            <person name="Copeland A."/>
            <person name="Hainaut M."/>
            <person name="Haridas S."/>
            <person name="Labutti K."/>
            <person name="Lindquist E."/>
            <person name="Lipzen A."/>
            <person name="Khouja H.-R."/>
            <person name="Murat C."/>
            <person name="Ohm R."/>
            <person name="Olson A."/>
            <person name="Spatafora J."/>
            <person name="Veneault-Fourrey C."/>
            <person name="Henrissat B."/>
            <person name="Grigoriev I."/>
            <person name="Martin F."/>
            <person name="Perotto S."/>
        </authorList>
    </citation>
    <scope>NUCLEOTIDE SEQUENCE [LARGE SCALE GENOMIC DNA]</scope>
    <source>
        <strain evidence="2 3">F</strain>
    </source>
</reference>
<name>A0A2J6QVH9_HYAVF</name>
<proteinExistence type="predicted"/>
<dbReference type="AlphaFoldDB" id="A0A2J6QVH9"/>
<accession>A0A2J6QVH9</accession>
<dbReference type="InterPro" id="IPR011051">
    <property type="entry name" value="RmlC_Cupin_sf"/>
</dbReference>
<gene>
    <name evidence="2" type="ORF">L207DRAFT_520389</name>
</gene>